<protein>
    <submittedName>
        <fullName evidence="2">Glycoside hydrolase superfamily</fullName>
    </submittedName>
</protein>
<dbReference type="Proteomes" id="UP000269721">
    <property type="component" value="Unassembled WGS sequence"/>
</dbReference>
<dbReference type="OrthoDB" id="73875at2759"/>
<dbReference type="GO" id="GO:0016787">
    <property type="term" value="F:hydrolase activity"/>
    <property type="evidence" value="ECO:0007669"/>
    <property type="project" value="UniProtKB-KW"/>
</dbReference>
<accession>A0A4P9W8Q1</accession>
<dbReference type="GO" id="GO:0005975">
    <property type="term" value="P:carbohydrate metabolic process"/>
    <property type="evidence" value="ECO:0007669"/>
    <property type="project" value="InterPro"/>
</dbReference>
<feature type="non-terminal residue" evidence="2">
    <location>
        <position position="93"/>
    </location>
</feature>
<dbReference type="EMBL" id="KZ996509">
    <property type="protein sequence ID" value="RKO88744.1"/>
    <property type="molecule type" value="Genomic_DNA"/>
</dbReference>
<dbReference type="Pfam" id="PF00704">
    <property type="entry name" value="Glyco_hydro_18"/>
    <property type="match status" value="1"/>
</dbReference>
<proteinExistence type="predicted"/>
<dbReference type="Gene3D" id="3.20.20.80">
    <property type="entry name" value="Glycosidases"/>
    <property type="match status" value="1"/>
</dbReference>
<dbReference type="SUPFAM" id="SSF51445">
    <property type="entry name" value="(Trans)glycosidases"/>
    <property type="match status" value="1"/>
</dbReference>
<feature type="non-terminal residue" evidence="2">
    <location>
        <position position="1"/>
    </location>
</feature>
<organism evidence="2 3">
    <name type="scientific">Blyttiomyces helicus</name>
    <dbReference type="NCBI Taxonomy" id="388810"/>
    <lineage>
        <taxon>Eukaryota</taxon>
        <taxon>Fungi</taxon>
        <taxon>Fungi incertae sedis</taxon>
        <taxon>Chytridiomycota</taxon>
        <taxon>Chytridiomycota incertae sedis</taxon>
        <taxon>Chytridiomycetes</taxon>
        <taxon>Chytridiomycetes incertae sedis</taxon>
        <taxon>Blyttiomyces</taxon>
    </lineage>
</organism>
<evidence type="ECO:0000313" key="3">
    <source>
        <dbReference type="Proteomes" id="UP000269721"/>
    </source>
</evidence>
<keyword evidence="2" id="KW-0378">Hydrolase</keyword>
<sequence>DIDWECPGQADVTTSFDAANDTPNFLRLLQALRTSIGPSKFISAAVHENQLFFVDHAADRNLSAFAAVLDWVSPKVYNNFGPWDKTTAHDAPM</sequence>
<dbReference type="PROSITE" id="PS51910">
    <property type="entry name" value="GH18_2"/>
    <property type="match status" value="1"/>
</dbReference>
<reference evidence="3" key="1">
    <citation type="journal article" date="2018" name="Nat. Microbiol.">
        <title>Leveraging single-cell genomics to expand the fungal tree of life.</title>
        <authorList>
            <person name="Ahrendt S.R."/>
            <person name="Quandt C.A."/>
            <person name="Ciobanu D."/>
            <person name="Clum A."/>
            <person name="Salamov A."/>
            <person name="Andreopoulos B."/>
            <person name="Cheng J.F."/>
            <person name="Woyke T."/>
            <person name="Pelin A."/>
            <person name="Henrissat B."/>
            <person name="Reynolds N.K."/>
            <person name="Benny G.L."/>
            <person name="Smith M.E."/>
            <person name="James T.Y."/>
            <person name="Grigoriev I.V."/>
        </authorList>
    </citation>
    <scope>NUCLEOTIDE SEQUENCE [LARGE SCALE GENOMIC DNA]</scope>
</reference>
<feature type="domain" description="GH18" evidence="1">
    <location>
        <begin position="1"/>
        <end position="93"/>
    </location>
</feature>
<gene>
    <name evidence="2" type="ORF">BDK51DRAFT_2295</name>
</gene>
<keyword evidence="3" id="KW-1185">Reference proteome</keyword>
<dbReference type="InterPro" id="IPR017853">
    <property type="entry name" value="GH"/>
</dbReference>
<evidence type="ECO:0000313" key="2">
    <source>
        <dbReference type="EMBL" id="RKO88744.1"/>
    </source>
</evidence>
<evidence type="ECO:0000259" key="1">
    <source>
        <dbReference type="PROSITE" id="PS51910"/>
    </source>
</evidence>
<dbReference type="InterPro" id="IPR001223">
    <property type="entry name" value="Glyco_hydro18_cat"/>
</dbReference>
<name>A0A4P9W8Q1_9FUNG</name>
<dbReference type="AlphaFoldDB" id="A0A4P9W8Q1"/>